<evidence type="ECO:0000313" key="2">
    <source>
        <dbReference type="EMBL" id="GMR51886.1"/>
    </source>
</evidence>
<keyword evidence="3" id="KW-1185">Reference proteome</keyword>
<organism evidence="2 3">
    <name type="scientific">Pristionchus mayeri</name>
    <dbReference type="NCBI Taxonomy" id="1317129"/>
    <lineage>
        <taxon>Eukaryota</taxon>
        <taxon>Metazoa</taxon>
        <taxon>Ecdysozoa</taxon>
        <taxon>Nematoda</taxon>
        <taxon>Chromadorea</taxon>
        <taxon>Rhabditida</taxon>
        <taxon>Rhabditina</taxon>
        <taxon>Diplogasteromorpha</taxon>
        <taxon>Diplogasteroidea</taxon>
        <taxon>Neodiplogasteridae</taxon>
        <taxon>Pristionchus</taxon>
    </lineage>
</organism>
<dbReference type="Proteomes" id="UP001328107">
    <property type="component" value="Unassembled WGS sequence"/>
</dbReference>
<sequence>VSKNDSRPNMLGMMNYRLESFEFYASNSEENANQLPEEDAKVLTEPKKRSSTAYTDDGRMIVDGKVVDEKEAKALWSEVLLRSTAKKVPITSCDEKKTKSGKQSK</sequence>
<dbReference type="EMBL" id="BTRK01000005">
    <property type="protein sequence ID" value="GMR51886.1"/>
    <property type="molecule type" value="Genomic_DNA"/>
</dbReference>
<feature type="compositionally biased region" description="Basic and acidic residues" evidence="1">
    <location>
        <begin position="38"/>
        <end position="48"/>
    </location>
</feature>
<feature type="region of interest" description="Disordered" evidence="1">
    <location>
        <begin position="28"/>
        <end position="54"/>
    </location>
</feature>
<comment type="caution">
    <text evidence="2">The sequence shown here is derived from an EMBL/GenBank/DDBJ whole genome shotgun (WGS) entry which is preliminary data.</text>
</comment>
<gene>
    <name evidence="2" type="ORF">PMAYCL1PPCAC_22081</name>
</gene>
<protein>
    <submittedName>
        <fullName evidence="2">Uncharacterized protein</fullName>
    </submittedName>
</protein>
<evidence type="ECO:0000313" key="3">
    <source>
        <dbReference type="Proteomes" id="UP001328107"/>
    </source>
</evidence>
<dbReference type="PANTHER" id="PTHR38608:SF2">
    <property type="entry name" value="SIGNAL PEPTIDE PROTEIN"/>
    <property type="match status" value="1"/>
</dbReference>
<evidence type="ECO:0000256" key="1">
    <source>
        <dbReference type="SAM" id="MobiDB-lite"/>
    </source>
</evidence>
<proteinExistence type="predicted"/>
<name>A0AAN5I607_9BILA</name>
<dbReference type="AlphaFoldDB" id="A0AAN5I607"/>
<dbReference type="PANTHER" id="PTHR38608">
    <property type="entry name" value="PROTEIN CBG07207"/>
    <property type="match status" value="1"/>
</dbReference>
<accession>A0AAN5I607</accession>
<reference evidence="3" key="1">
    <citation type="submission" date="2022-10" db="EMBL/GenBank/DDBJ databases">
        <title>Genome assembly of Pristionchus species.</title>
        <authorList>
            <person name="Yoshida K."/>
            <person name="Sommer R.J."/>
        </authorList>
    </citation>
    <scope>NUCLEOTIDE SEQUENCE [LARGE SCALE GENOMIC DNA]</scope>
    <source>
        <strain evidence="3">RS5460</strain>
    </source>
</reference>
<feature type="non-terminal residue" evidence="2">
    <location>
        <position position="1"/>
    </location>
</feature>